<dbReference type="KEGG" id="arj:DOM24_01110"/>
<dbReference type="InterPro" id="IPR049450">
    <property type="entry name" value="ACOT8-like_C"/>
</dbReference>
<name>A0A3A4D4R1_ACIRA</name>
<evidence type="ECO:0000259" key="4">
    <source>
        <dbReference type="Pfam" id="PF20789"/>
    </source>
</evidence>
<evidence type="ECO:0000313" key="6">
    <source>
        <dbReference type="Proteomes" id="UP000262257"/>
    </source>
</evidence>
<dbReference type="Gene3D" id="2.40.160.210">
    <property type="entry name" value="Acyl-CoA thioesterase, double hotdog domain"/>
    <property type="match status" value="1"/>
</dbReference>
<organism evidence="5 6">
    <name type="scientific">Acinetobacter radioresistens</name>
    <dbReference type="NCBI Taxonomy" id="40216"/>
    <lineage>
        <taxon>Bacteria</taxon>
        <taxon>Pseudomonadati</taxon>
        <taxon>Pseudomonadota</taxon>
        <taxon>Gammaproteobacteria</taxon>
        <taxon>Moraxellales</taxon>
        <taxon>Moraxellaceae</taxon>
        <taxon>Acinetobacter</taxon>
    </lineage>
</organism>
<dbReference type="InterPro" id="IPR003703">
    <property type="entry name" value="Acyl_CoA_thio"/>
</dbReference>
<feature type="domain" description="Acyl-CoA thioesterase-like C-terminal" evidence="4">
    <location>
        <begin position="124"/>
        <end position="263"/>
    </location>
</feature>
<dbReference type="CDD" id="cd00556">
    <property type="entry name" value="Thioesterase_II"/>
    <property type="match status" value="1"/>
</dbReference>
<dbReference type="Pfam" id="PF20789">
    <property type="entry name" value="4HBT_3C"/>
    <property type="match status" value="1"/>
</dbReference>
<comment type="similarity">
    <text evidence="1">Belongs to the C/M/P thioester hydrolase family.</text>
</comment>
<gene>
    <name evidence="5" type="ORF">DIC32_00615</name>
</gene>
<dbReference type="Proteomes" id="UP000262257">
    <property type="component" value="Unassembled WGS sequence"/>
</dbReference>
<dbReference type="AlphaFoldDB" id="A0A3A4D4R1"/>
<protein>
    <submittedName>
        <fullName evidence="5">Thioesterase family protein</fullName>
    </submittedName>
</protein>
<dbReference type="RefSeq" id="WP_034680169.1">
    <property type="nucleotide sequence ID" value="NZ_BKVS01000007.1"/>
</dbReference>
<sequence length="265" mass="29943">MSLKQLFQAVTVSEEIDIPAGWLQGRTIYGGLVAGILMHKAVATVNDPQKRLLSTSVTFVGPVQESRARITAEVLREGKSVTTVEVRLWQNDEVQSILLASFGAERPSAIEVHQERHAPDYPLPEQLNCLPYREGFLPPCYQQFELCWAEGQLPCSGSKTPDFGGWFRFKPEFHDNSELELAHLLTLMDIWPPAVIPLFKQVAPASSLTWHITLVHPVQHELHDWFKYKAFTDFAGDGYSTEYAHIWDAQNRLIAISRQTVTVFA</sequence>
<dbReference type="CDD" id="cd03445">
    <property type="entry name" value="Thioesterase_II_repeat2"/>
    <property type="match status" value="1"/>
</dbReference>
<dbReference type="GO" id="GO:0006637">
    <property type="term" value="P:acyl-CoA metabolic process"/>
    <property type="evidence" value="ECO:0007669"/>
    <property type="project" value="InterPro"/>
</dbReference>
<evidence type="ECO:0000256" key="2">
    <source>
        <dbReference type="ARBA" id="ARBA00022801"/>
    </source>
</evidence>
<dbReference type="InterPro" id="IPR042171">
    <property type="entry name" value="Acyl-CoA_hotdog"/>
</dbReference>
<dbReference type="GeneID" id="56304681"/>
<dbReference type="EMBL" id="DPXL01000011">
    <property type="protein sequence ID" value="HCM30356.1"/>
    <property type="molecule type" value="Genomic_DNA"/>
</dbReference>
<dbReference type="SUPFAM" id="SSF54637">
    <property type="entry name" value="Thioesterase/thiol ester dehydrase-isomerase"/>
    <property type="match status" value="2"/>
</dbReference>
<proteinExistence type="inferred from homology"/>
<evidence type="ECO:0000256" key="1">
    <source>
        <dbReference type="ARBA" id="ARBA00006538"/>
    </source>
</evidence>
<dbReference type="InterPro" id="IPR049449">
    <property type="entry name" value="TesB_ACOT8-like_N"/>
</dbReference>
<dbReference type="GO" id="GO:0047617">
    <property type="term" value="F:fatty acyl-CoA hydrolase activity"/>
    <property type="evidence" value="ECO:0007669"/>
    <property type="project" value="InterPro"/>
</dbReference>
<dbReference type="GO" id="GO:0005829">
    <property type="term" value="C:cytosol"/>
    <property type="evidence" value="ECO:0007669"/>
    <property type="project" value="TreeGrafter"/>
</dbReference>
<dbReference type="Pfam" id="PF13622">
    <property type="entry name" value="4HBT_3"/>
    <property type="match status" value="1"/>
</dbReference>
<evidence type="ECO:0000313" key="5">
    <source>
        <dbReference type="EMBL" id="HCM30356.1"/>
    </source>
</evidence>
<keyword evidence="2" id="KW-0378">Hydrolase</keyword>
<comment type="caution">
    <text evidence="5">The sequence shown here is derived from an EMBL/GenBank/DDBJ whole genome shotgun (WGS) entry which is preliminary data.</text>
</comment>
<reference evidence="5 6" key="1">
    <citation type="journal article" date="2018" name="Nat. Biotechnol.">
        <title>A standardized bacterial taxonomy based on genome phylogeny substantially revises the tree of life.</title>
        <authorList>
            <person name="Parks D.H."/>
            <person name="Chuvochina M."/>
            <person name="Waite D.W."/>
            <person name="Rinke C."/>
            <person name="Skarshewski A."/>
            <person name="Chaumeil P.A."/>
            <person name="Hugenholtz P."/>
        </authorList>
    </citation>
    <scope>NUCLEOTIDE SEQUENCE [LARGE SCALE GENOMIC DNA]</scope>
    <source>
        <strain evidence="5">UBA10045</strain>
    </source>
</reference>
<dbReference type="PANTHER" id="PTHR11066:SF34">
    <property type="entry name" value="ACYL-COENZYME A THIOESTERASE 8"/>
    <property type="match status" value="1"/>
</dbReference>
<dbReference type="GO" id="GO:0009062">
    <property type="term" value="P:fatty acid catabolic process"/>
    <property type="evidence" value="ECO:0007669"/>
    <property type="project" value="TreeGrafter"/>
</dbReference>
<feature type="domain" description="Acyl-CoA thioesterase-like N-terminal HotDog" evidence="3">
    <location>
        <begin position="19"/>
        <end position="102"/>
    </location>
</feature>
<dbReference type="InterPro" id="IPR029069">
    <property type="entry name" value="HotDog_dom_sf"/>
</dbReference>
<evidence type="ECO:0000259" key="3">
    <source>
        <dbReference type="Pfam" id="PF13622"/>
    </source>
</evidence>
<accession>A0A3A4D4R1</accession>
<dbReference type="PANTHER" id="PTHR11066">
    <property type="entry name" value="ACYL-COA THIOESTERASE"/>
    <property type="match status" value="1"/>
</dbReference>